<dbReference type="RefSeq" id="WP_010564183.1">
    <property type="nucleotide sequence ID" value="NZ_LT629689.1"/>
</dbReference>
<reference evidence="2 3" key="1">
    <citation type="submission" date="2019-06" db="EMBL/GenBank/DDBJ databases">
        <title>Pseudomonas bimorpha sp. nov. isolated from bovine raw milk and skim milk concentrate.</title>
        <authorList>
            <person name="Hofmann K."/>
            <person name="Huptas C."/>
            <person name="Doll E."/>
            <person name="Scherer S."/>
            <person name="Wenning M."/>
        </authorList>
    </citation>
    <scope>NUCLEOTIDE SEQUENCE [LARGE SCALE GENOMIC DNA]</scope>
    <source>
        <strain evidence="2 3">DSM 17835</strain>
    </source>
</reference>
<protein>
    <submittedName>
        <fullName evidence="2">Uncharacterized protein</fullName>
    </submittedName>
</protein>
<keyword evidence="1" id="KW-0472">Membrane</keyword>
<name>A0A5C5QFL6_9PSED</name>
<dbReference type="AlphaFoldDB" id="A0A5C5QFL6"/>
<evidence type="ECO:0000313" key="2">
    <source>
        <dbReference type="EMBL" id="TWS04120.1"/>
    </source>
</evidence>
<gene>
    <name evidence="2" type="ORF">FIV36_14320</name>
</gene>
<organism evidence="2 3">
    <name type="scientific">Pseudomonas extremaustralis</name>
    <dbReference type="NCBI Taxonomy" id="359110"/>
    <lineage>
        <taxon>Bacteria</taxon>
        <taxon>Pseudomonadati</taxon>
        <taxon>Pseudomonadota</taxon>
        <taxon>Gammaproteobacteria</taxon>
        <taxon>Pseudomonadales</taxon>
        <taxon>Pseudomonadaceae</taxon>
        <taxon>Pseudomonas</taxon>
    </lineage>
</organism>
<feature type="transmembrane region" description="Helical" evidence="1">
    <location>
        <begin position="47"/>
        <end position="68"/>
    </location>
</feature>
<dbReference type="EMBL" id="VFET01000010">
    <property type="protein sequence ID" value="TWS04120.1"/>
    <property type="molecule type" value="Genomic_DNA"/>
</dbReference>
<keyword evidence="1" id="KW-1133">Transmembrane helix</keyword>
<keyword evidence="1" id="KW-0812">Transmembrane</keyword>
<accession>A0A5C5QFL6</accession>
<proteinExistence type="predicted"/>
<comment type="caution">
    <text evidence="2">The sequence shown here is derived from an EMBL/GenBank/DDBJ whole genome shotgun (WGS) entry which is preliminary data.</text>
</comment>
<evidence type="ECO:0000256" key="1">
    <source>
        <dbReference type="SAM" id="Phobius"/>
    </source>
</evidence>
<sequence length="74" mass="7719">MDPGYSNPVCRGDWRLGTACGKCARCIINKPDPPAPPPMRRPPPTSIIPTTGSMLVVLVFIAGVAVGAKMAGGW</sequence>
<evidence type="ECO:0000313" key="3">
    <source>
        <dbReference type="Proteomes" id="UP000317951"/>
    </source>
</evidence>
<dbReference type="Proteomes" id="UP000317951">
    <property type="component" value="Unassembled WGS sequence"/>
</dbReference>
<dbReference type="GeneID" id="78554779"/>